<dbReference type="EMBL" id="QWLA01000047">
    <property type="protein sequence ID" value="RIH85110.1"/>
    <property type="molecule type" value="Genomic_DNA"/>
</dbReference>
<feature type="transmembrane region" description="Helical" evidence="6">
    <location>
        <begin position="155"/>
        <end position="177"/>
    </location>
</feature>
<accession>A0A399ENT4</accession>
<dbReference type="InterPro" id="IPR037185">
    <property type="entry name" value="EmrE-like"/>
</dbReference>
<name>A0A399ENT4_9DEIN</name>
<feature type="transmembrane region" description="Helical" evidence="6">
    <location>
        <begin position="276"/>
        <end position="294"/>
    </location>
</feature>
<evidence type="ECO:0000313" key="8">
    <source>
        <dbReference type="EMBL" id="RIH85110.1"/>
    </source>
</evidence>
<feature type="domain" description="EamA" evidence="7">
    <location>
        <begin position="20"/>
        <end position="148"/>
    </location>
</feature>
<keyword evidence="5 6" id="KW-0472">Membrane</keyword>
<feature type="transmembrane region" description="Helical" evidence="6">
    <location>
        <begin position="77"/>
        <end position="96"/>
    </location>
</feature>
<gene>
    <name evidence="8" type="primary">yedA_1</name>
    <name evidence="8" type="ORF">Mrose_02367</name>
</gene>
<feature type="transmembrane region" description="Helical" evidence="6">
    <location>
        <begin position="132"/>
        <end position="149"/>
    </location>
</feature>
<sequence>MQMHKALPRTAGDRWMVLGALLALYLIWGSTYLAIVYMVETMPALLATGVRFIVAGGVLFTLLRLSGTPAPTRQEWWGAARVGTLLMGGGMGMVALGESLGVASGLAATIIATMPLWLALFGRLWGEKTRSLEWLGMALGFAGVALLMLEGNLRSNLLGTLLIFLAPVCWAFGSAWSRHMVLPKGMMGSAAEMLAGGVVLLLLGSVLGERFTQLPSLSSLAAWAYLVVFGSMVGYSAYMFLLSRVRPALAGSYAYVNPVVAVLLGVALAAEPITLITLLALPVILLGVGLVALARR</sequence>
<comment type="subcellular location">
    <subcellularLocation>
        <location evidence="1">Membrane</location>
        <topology evidence="1">Multi-pass membrane protein</topology>
    </subcellularLocation>
</comment>
<evidence type="ECO:0000256" key="3">
    <source>
        <dbReference type="ARBA" id="ARBA00022692"/>
    </source>
</evidence>
<dbReference type="SUPFAM" id="SSF103481">
    <property type="entry name" value="Multidrug resistance efflux transporter EmrE"/>
    <property type="match status" value="2"/>
</dbReference>
<evidence type="ECO:0000313" key="9">
    <source>
        <dbReference type="Proteomes" id="UP000265341"/>
    </source>
</evidence>
<dbReference type="AlphaFoldDB" id="A0A399ENT4"/>
<feature type="transmembrane region" description="Helical" evidence="6">
    <location>
        <begin position="220"/>
        <end position="241"/>
    </location>
</feature>
<evidence type="ECO:0000256" key="6">
    <source>
        <dbReference type="SAM" id="Phobius"/>
    </source>
</evidence>
<dbReference type="InterPro" id="IPR050638">
    <property type="entry name" value="AA-Vitamin_Transporters"/>
</dbReference>
<dbReference type="GO" id="GO:0016020">
    <property type="term" value="C:membrane"/>
    <property type="evidence" value="ECO:0007669"/>
    <property type="project" value="UniProtKB-SubCell"/>
</dbReference>
<dbReference type="Proteomes" id="UP000265341">
    <property type="component" value="Unassembled WGS sequence"/>
</dbReference>
<reference evidence="8 9" key="1">
    <citation type="submission" date="2018-08" db="EMBL/GenBank/DDBJ databases">
        <title>Meiothermus roseus NBRC 110900 genome sequencing project.</title>
        <authorList>
            <person name="Da Costa M.S."/>
            <person name="Albuquerque L."/>
            <person name="Raposo P."/>
            <person name="Froufe H.J.C."/>
            <person name="Barroso C.S."/>
            <person name="Egas C."/>
        </authorList>
    </citation>
    <scope>NUCLEOTIDE SEQUENCE [LARGE SCALE GENOMIC DNA]</scope>
    <source>
        <strain evidence="8 9">NBRC 110900</strain>
    </source>
</reference>
<feature type="transmembrane region" description="Helical" evidence="6">
    <location>
        <begin position="189"/>
        <end position="208"/>
    </location>
</feature>
<keyword evidence="3 6" id="KW-0812">Transmembrane</keyword>
<dbReference type="NCBIfam" id="NF008432">
    <property type="entry name" value="PRK11272.1"/>
    <property type="match status" value="1"/>
</dbReference>
<dbReference type="PANTHER" id="PTHR32322:SF2">
    <property type="entry name" value="EAMA DOMAIN-CONTAINING PROTEIN"/>
    <property type="match status" value="1"/>
</dbReference>
<feature type="transmembrane region" description="Helical" evidence="6">
    <location>
        <begin position="15"/>
        <end position="38"/>
    </location>
</feature>
<comment type="caution">
    <text evidence="8">The sequence shown here is derived from an EMBL/GenBank/DDBJ whole genome shotgun (WGS) entry which is preliminary data.</text>
</comment>
<evidence type="ECO:0000256" key="5">
    <source>
        <dbReference type="ARBA" id="ARBA00023136"/>
    </source>
</evidence>
<dbReference type="InterPro" id="IPR000620">
    <property type="entry name" value="EamA_dom"/>
</dbReference>
<keyword evidence="4 6" id="KW-1133">Transmembrane helix</keyword>
<evidence type="ECO:0000256" key="1">
    <source>
        <dbReference type="ARBA" id="ARBA00004141"/>
    </source>
</evidence>
<evidence type="ECO:0000259" key="7">
    <source>
        <dbReference type="Pfam" id="PF00892"/>
    </source>
</evidence>
<evidence type="ECO:0000256" key="4">
    <source>
        <dbReference type="ARBA" id="ARBA00022989"/>
    </source>
</evidence>
<comment type="similarity">
    <text evidence="2">Belongs to the EamA transporter family.</text>
</comment>
<dbReference type="RefSeq" id="WP_245969870.1">
    <property type="nucleotide sequence ID" value="NZ_QWLA01000047.1"/>
</dbReference>
<keyword evidence="9" id="KW-1185">Reference proteome</keyword>
<dbReference type="Pfam" id="PF00892">
    <property type="entry name" value="EamA"/>
    <property type="match status" value="2"/>
</dbReference>
<feature type="domain" description="EamA" evidence="7">
    <location>
        <begin position="158"/>
        <end position="292"/>
    </location>
</feature>
<feature type="transmembrane region" description="Helical" evidence="6">
    <location>
        <begin position="102"/>
        <end position="120"/>
    </location>
</feature>
<proteinExistence type="inferred from homology"/>
<organism evidence="8 9">
    <name type="scientific">Calidithermus roseus</name>
    <dbReference type="NCBI Taxonomy" id="1644118"/>
    <lineage>
        <taxon>Bacteria</taxon>
        <taxon>Thermotogati</taxon>
        <taxon>Deinococcota</taxon>
        <taxon>Deinococci</taxon>
        <taxon>Thermales</taxon>
        <taxon>Thermaceae</taxon>
        <taxon>Calidithermus</taxon>
    </lineage>
</organism>
<feature type="transmembrane region" description="Helical" evidence="6">
    <location>
        <begin position="253"/>
        <end position="270"/>
    </location>
</feature>
<evidence type="ECO:0000256" key="2">
    <source>
        <dbReference type="ARBA" id="ARBA00007362"/>
    </source>
</evidence>
<feature type="transmembrane region" description="Helical" evidence="6">
    <location>
        <begin position="44"/>
        <end position="65"/>
    </location>
</feature>
<dbReference type="PANTHER" id="PTHR32322">
    <property type="entry name" value="INNER MEMBRANE TRANSPORTER"/>
    <property type="match status" value="1"/>
</dbReference>
<protein>
    <submittedName>
        <fullName evidence="8">Putative inner membrane transporter YedA</fullName>
    </submittedName>
</protein>